<dbReference type="EMBL" id="BAABUJ010000011">
    <property type="protein sequence ID" value="GAA5798932.1"/>
    <property type="molecule type" value="Genomic_DNA"/>
</dbReference>
<protein>
    <submittedName>
        <fullName evidence="1">Uncharacterized protein</fullName>
    </submittedName>
</protein>
<comment type="caution">
    <text evidence="1">The sequence shown here is derived from an EMBL/GenBank/DDBJ whole genome shotgun (WGS) entry which is preliminary data.</text>
</comment>
<organism evidence="1 2">
    <name type="scientific">Helicostylum pulchrum</name>
    <dbReference type="NCBI Taxonomy" id="562976"/>
    <lineage>
        <taxon>Eukaryota</taxon>
        <taxon>Fungi</taxon>
        <taxon>Fungi incertae sedis</taxon>
        <taxon>Mucoromycota</taxon>
        <taxon>Mucoromycotina</taxon>
        <taxon>Mucoromycetes</taxon>
        <taxon>Mucorales</taxon>
        <taxon>Mucorineae</taxon>
        <taxon>Mucoraceae</taxon>
        <taxon>Helicostylum</taxon>
    </lineage>
</organism>
<keyword evidence="2" id="KW-1185">Reference proteome</keyword>
<name>A0ABP9XVX9_9FUNG</name>
<reference evidence="1 2" key="1">
    <citation type="submission" date="2024-04" db="EMBL/GenBank/DDBJ databases">
        <title>genome sequences of Mucor flavus KT1a and Helicostylum pulchrum KT1b strains isolation_sourced from the surface of a dry-aged beef.</title>
        <authorList>
            <person name="Toyotome T."/>
            <person name="Hosono M."/>
            <person name="Torimaru M."/>
            <person name="Fukuda K."/>
            <person name="Mikami N."/>
        </authorList>
    </citation>
    <scope>NUCLEOTIDE SEQUENCE [LARGE SCALE GENOMIC DNA]</scope>
    <source>
        <strain evidence="1 2">KT1b</strain>
    </source>
</reference>
<evidence type="ECO:0000313" key="2">
    <source>
        <dbReference type="Proteomes" id="UP001476247"/>
    </source>
</evidence>
<evidence type="ECO:0000313" key="1">
    <source>
        <dbReference type="EMBL" id="GAA5798932.1"/>
    </source>
</evidence>
<dbReference type="Proteomes" id="UP001476247">
    <property type="component" value="Unassembled WGS sequence"/>
</dbReference>
<proteinExistence type="predicted"/>
<accession>A0ABP9XVX9</accession>
<sequence length="140" mass="16296">MSTGLFNSLRIYEHTLELLKTYSHLLSKKLPKNCTEADYLSLVWNRYFELLFESTCVRVKRGESTADHSNDNTKELYSGEEHVISFKIDIRFLVDYNMKECDVACEKVAKHDGEKKIIGDEGKLCREAKDIVGQYSDFWN</sequence>
<gene>
    <name evidence="1" type="ORF">HPULCUR_004340</name>
</gene>